<proteinExistence type="predicted"/>
<evidence type="ECO:0000313" key="2">
    <source>
        <dbReference type="EMBL" id="MTH35820.1"/>
    </source>
</evidence>
<dbReference type="SUPFAM" id="SSF54001">
    <property type="entry name" value="Cysteine proteinases"/>
    <property type="match status" value="1"/>
</dbReference>
<dbReference type="Gene3D" id="2.60.40.2250">
    <property type="match status" value="1"/>
</dbReference>
<name>A0A844H8E7_9RHOB</name>
<dbReference type="InterPro" id="IPR002931">
    <property type="entry name" value="Transglutaminase-like"/>
</dbReference>
<reference evidence="2 3" key="1">
    <citation type="submission" date="2019-11" db="EMBL/GenBank/DDBJ databases">
        <authorList>
            <person name="Dong K."/>
        </authorList>
    </citation>
    <scope>NUCLEOTIDE SEQUENCE [LARGE SCALE GENOMIC DNA]</scope>
    <source>
        <strain evidence="2 3">JCM 17370</strain>
    </source>
</reference>
<dbReference type="SMART" id="SM00460">
    <property type="entry name" value="TGc"/>
    <property type="match status" value="1"/>
</dbReference>
<dbReference type="RefSeq" id="WP_155065361.1">
    <property type="nucleotide sequence ID" value="NZ_WMIF01000022.1"/>
</dbReference>
<dbReference type="EMBL" id="WMIF01000022">
    <property type="protein sequence ID" value="MTH35820.1"/>
    <property type="molecule type" value="Genomic_DNA"/>
</dbReference>
<dbReference type="OrthoDB" id="5438043at2"/>
<feature type="domain" description="Transglutaminase-like" evidence="1">
    <location>
        <begin position="161"/>
        <end position="227"/>
    </location>
</feature>
<dbReference type="InterPro" id="IPR038765">
    <property type="entry name" value="Papain-like_cys_pep_sf"/>
</dbReference>
<sequence>MLIRYGYRIGIESDGPLPLILQLTARPERRLDLRGPERFRTDPGLAHAVHLDLFGNLRTRLTAPGGALVLESDAIIADSGLPDPVCRAAEEVPVADLPDAALTYLTPSRYCESDLLAELAWDLFGNVTPGWGRVQAICDFVHDHLVFGYGDADVFRTAKGAHNERKGVCRDYAHLAIALCRGLNIPARYVFGHLGDIGVPKSADPMDFAAWMQVWLSGRWWTFDPRNNAARIGRIVLGLGRDAADTAMISSFGPHRLTEFTVWTDEVTAEGVPG</sequence>
<dbReference type="Gene3D" id="3.10.620.30">
    <property type="match status" value="1"/>
</dbReference>
<dbReference type="Pfam" id="PF01841">
    <property type="entry name" value="Transglut_core"/>
    <property type="match status" value="1"/>
</dbReference>
<organism evidence="2 3">
    <name type="scientific">Paracoccus limosus</name>
    <dbReference type="NCBI Taxonomy" id="913252"/>
    <lineage>
        <taxon>Bacteria</taxon>
        <taxon>Pseudomonadati</taxon>
        <taxon>Pseudomonadota</taxon>
        <taxon>Alphaproteobacteria</taxon>
        <taxon>Rhodobacterales</taxon>
        <taxon>Paracoccaceae</taxon>
        <taxon>Paracoccus</taxon>
    </lineage>
</organism>
<dbReference type="AlphaFoldDB" id="A0A844H8E7"/>
<accession>A0A844H8E7</accession>
<dbReference type="Proteomes" id="UP000442533">
    <property type="component" value="Unassembled WGS sequence"/>
</dbReference>
<evidence type="ECO:0000259" key="1">
    <source>
        <dbReference type="SMART" id="SM00460"/>
    </source>
</evidence>
<comment type="caution">
    <text evidence="2">The sequence shown here is derived from an EMBL/GenBank/DDBJ whole genome shotgun (WGS) entry which is preliminary data.</text>
</comment>
<dbReference type="PANTHER" id="PTHR33490">
    <property type="entry name" value="BLR5614 PROTEIN-RELATED"/>
    <property type="match status" value="1"/>
</dbReference>
<gene>
    <name evidence="2" type="ORF">GL279_14530</name>
</gene>
<evidence type="ECO:0000313" key="3">
    <source>
        <dbReference type="Proteomes" id="UP000442533"/>
    </source>
</evidence>
<dbReference type="PANTHER" id="PTHR33490:SF12">
    <property type="entry name" value="BLL5557 PROTEIN"/>
    <property type="match status" value="1"/>
</dbReference>
<protein>
    <submittedName>
        <fullName evidence="2">Transglutaminase family protein</fullName>
    </submittedName>
</protein>
<keyword evidence="3" id="KW-1185">Reference proteome</keyword>